<dbReference type="GO" id="GO:0000981">
    <property type="term" value="F:DNA-binding transcription factor activity, RNA polymerase II-specific"/>
    <property type="evidence" value="ECO:0007669"/>
    <property type="project" value="TreeGrafter"/>
</dbReference>
<evidence type="ECO:0000256" key="4">
    <source>
        <dbReference type="ARBA" id="ARBA00022833"/>
    </source>
</evidence>
<dbReference type="Proteomes" id="UP000288716">
    <property type="component" value="Unassembled WGS sequence"/>
</dbReference>
<evidence type="ECO:0000256" key="5">
    <source>
        <dbReference type="PROSITE-ProRule" id="PRU00042"/>
    </source>
</evidence>
<evidence type="ECO:0000313" key="8">
    <source>
        <dbReference type="EMBL" id="RWS24111.1"/>
    </source>
</evidence>
<dbReference type="EMBL" id="NCKV01005366">
    <property type="protein sequence ID" value="RWS24111.1"/>
    <property type="molecule type" value="Genomic_DNA"/>
</dbReference>
<reference evidence="8 9" key="1">
    <citation type="journal article" date="2018" name="Gigascience">
        <title>Genomes of trombidid mites reveal novel predicted allergens and laterally-transferred genes associated with secondary metabolism.</title>
        <authorList>
            <person name="Dong X."/>
            <person name="Chaisiri K."/>
            <person name="Xia D."/>
            <person name="Armstrong S.D."/>
            <person name="Fang Y."/>
            <person name="Donnelly M.J."/>
            <person name="Kadowaki T."/>
            <person name="McGarry J.W."/>
            <person name="Darby A.C."/>
            <person name="Makepeace B.L."/>
        </authorList>
    </citation>
    <scope>NUCLEOTIDE SEQUENCE [LARGE SCALE GENOMIC DNA]</scope>
    <source>
        <strain evidence="8">UoL-UT</strain>
    </source>
</reference>
<keyword evidence="2" id="KW-0677">Repeat</keyword>
<dbReference type="Pfam" id="PF00096">
    <property type="entry name" value="zf-C2H2"/>
    <property type="match status" value="1"/>
</dbReference>
<evidence type="ECO:0000256" key="3">
    <source>
        <dbReference type="ARBA" id="ARBA00022771"/>
    </source>
</evidence>
<dbReference type="GO" id="GO:0000977">
    <property type="term" value="F:RNA polymerase II transcription regulatory region sequence-specific DNA binding"/>
    <property type="evidence" value="ECO:0007669"/>
    <property type="project" value="TreeGrafter"/>
</dbReference>
<dbReference type="GO" id="GO:0008270">
    <property type="term" value="F:zinc ion binding"/>
    <property type="evidence" value="ECO:0007669"/>
    <property type="project" value="UniProtKB-KW"/>
</dbReference>
<feature type="compositionally biased region" description="Acidic residues" evidence="6">
    <location>
        <begin position="422"/>
        <end position="434"/>
    </location>
</feature>
<evidence type="ECO:0000313" key="9">
    <source>
        <dbReference type="Proteomes" id="UP000288716"/>
    </source>
</evidence>
<gene>
    <name evidence="8" type="ORF">B4U80_13267</name>
</gene>
<dbReference type="GO" id="GO:0005634">
    <property type="term" value="C:nucleus"/>
    <property type="evidence" value="ECO:0007669"/>
    <property type="project" value="TreeGrafter"/>
</dbReference>
<evidence type="ECO:0000256" key="6">
    <source>
        <dbReference type="SAM" id="MobiDB-lite"/>
    </source>
</evidence>
<dbReference type="SUPFAM" id="SSF57667">
    <property type="entry name" value="beta-beta-alpha zinc fingers"/>
    <property type="match status" value="2"/>
</dbReference>
<dbReference type="PANTHER" id="PTHR24409">
    <property type="entry name" value="ZINC FINGER PROTEIN 142"/>
    <property type="match status" value="1"/>
</dbReference>
<name>A0A443S9B4_9ACAR</name>
<feature type="compositionally biased region" description="Low complexity" evidence="6">
    <location>
        <begin position="397"/>
        <end position="411"/>
    </location>
</feature>
<evidence type="ECO:0000259" key="7">
    <source>
        <dbReference type="PROSITE" id="PS50157"/>
    </source>
</evidence>
<keyword evidence="9" id="KW-1185">Reference proteome</keyword>
<dbReference type="AlphaFoldDB" id="A0A443S9B4"/>
<dbReference type="PROSITE" id="PS50157">
    <property type="entry name" value="ZINC_FINGER_C2H2_2"/>
    <property type="match status" value="2"/>
</dbReference>
<comment type="caution">
    <text evidence="8">The sequence shown here is derived from an EMBL/GenBank/DDBJ whole genome shotgun (WGS) entry which is preliminary data.</text>
</comment>
<evidence type="ECO:0000256" key="2">
    <source>
        <dbReference type="ARBA" id="ARBA00022737"/>
    </source>
</evidence>
<dbReference type="PANTHER" id="PTHR24409:SF295">
    <property type="entry name" value="AZ2-RELATED"/>
    <property type="match status" value="1"/>
</dbReference>
<dbReference type="PROSITE" id="PS00028">
    <property type="entry name" value="ZINC_FINGER_C2H2_1"/>
    <property type="match status" value="2"/>
</dbReference>
<proteinExistence type="predicted"/>
<dbReference type="STRING" id="299467.A0A443S9B4"/>
<keyword evidence="4" id="KW-0862">Zinc</keyword>
<dbReference type="OrthoDB" id="6361061at2759"/>
<keyword evidence="3 5" id="KW-0863">Zinc-finger</keyword>
<protein>
    <recommendedName>
        <fullName evidence="7">C2H2-type domain-containing protein</fullName>
    </recommendedName>
</protein>
<dbReference type="VEuPathDB" id="VectorBase:LDEU007929"/>
<organism evidence="8 9">
    <name type="scientific">Leptotrombidium deliense</name>
    <dbReference type="NCBI Taxonomy" id="299467"/>
    <lineage>
        <taxon>Eukaryota</taxon>
        <taxon>Metazoa</taxon>
        <taxon>Ecdysozoa</taxon>
        <taxon>Arthropoda</taxon>
        <taxon>Chelicerata</taxon>
        <taxon>Arachnida</taxon>
        <taxon>Acari</taxon>
        <taxon>Acariformes</taxon>
        <taxon>Trombidiformes</taxon>
        <taxon>Prostigmata</taxon>
        <taxon>Anystina</taxon>
        <taxon>Parasitengona</taxon>
        <taxon>Trombiculoidea</taxon>
        <taxon>Trombiculidae</taxon>
        <taxon>Leptotrombidium</taxon>
    </lineage>
</organism>
<dbReference type="InterPro" id="IPR036236">
    <property type="entry name" value="Znf_C2H2_sf"/>
</dbReference>
<keyword evidence="1" id="KW-0479">Metal-binding</keyword>
<dbReference type="SMART" id="SM00355">
    <property type="entry name" value="ZnF_C2H2"/>
    <property type="match status" value="6"/>
</dbReference>
<sequence length="795" mass="89987">MEFFRTVAQRVAENLLLHVDGRLEKKSRTSSPDIDSSDVTSVSSIDLSIYNFPASFQRNIGEISVKEECGSTLNANFDRSQQYRFKTDSIYMCSVCGDSFHSVHEFDEHELNNHPNVVCSYVEADCIRDVPPHLLSWSYNSPVGVLRRCVAPPSLANTSDDKATFKCTKCNQCFPFVGQLHQHIVDCASFTSQVSVEEEKSSTDNTEECCYNTRSSKKRNSKQVKFKAATLTSEKCDVAVQVSVNSSLTFVSNCASLCDTSSDNTIGNSDSTPKRYSCTKCAKKFLFLITLKKHQMSCSKVLFRGRKPKAFKSIINRFINNKKASLCRNSFKLTHRKRMKRNNKELRNLLQLTNKSKKTSNVKPLTSTDNRCPRCSRVFTYLANFKKHVKKNCVTRNINDSNNQKNSNDINNDNEKLGDSLPSDDDFTETEQSIECDNVEHKSMNGLAKDTSKLDLWRIKQEHPLYAFKGSPAQHHSCPYCQRGFTYLANYRKHINGICPIRQQKEKEKSESLDIGEAEVGNENVSSILRDQTKSNEMNSNLESVKNIAKTGEIKTVLETQTSEVKENNSEDIDGQKFRTFSCNICHRIYLSHVKMLRHMLSHKLAEGSANTHSSSITDSSQEKCIAKLALQRHSNDVRKIRAIKLKSPLQSEVPCANLLEDLARGGIKENQHLLLNNEEENENENMSQLDMNVLSTEKYNESSDCIEANKNYEVVITEQMDDNESSPIETVVSNICLGSQLTRIVDSECNVEGTVDVLKLNENNNDEVWITFTADENDNNDQSAYLQMSHSVTY</sequence>
<dbReference type="InterPro" id="IPR013087">
    <property type="entry name" value="Znf_C2H2_type"/>
</dbReference>
<feature type="domain" description="C2H2-type" evidence="7">
    <location>
        <begin position="91"/>
        <end position="114"/>
    </location>
</feature>
<accession>A0A443S9B4</accession>
<feature type="region of interest" description="Disordered" evidence="6">
    <location>
        <begin position="397"/>
        <end position="439"/>
    </location>
</feature>
<evidence type="ECO:0000256" key="1">
    <source>
        <dbReference type="ARBA" id="ARBA00022723"/>
    </source>
</evidence>
<feature type="domain" description="C2H2-type" evidence="7">
    <location>
        <begin position="276"/>
        <end position="308"/>
    </location>
</feature>